<dbReference type="RefSeq" id="WP_107814780.1">
    <property type="nucleotide sequence ID" value="NZ_QAOH01000001.1"/>
</dbReference>
<evidence type="ECO:0000313" key="3">
    <source>
        <dbReference type="Proteomes" id="UP000244077"/>
    </source>
</evidence>
<protein>
    <recommendedName>
        <fullName evidence="4">Dolichyl-phosphate-mannose-protein mannosyltransferase</fullName>
    </recommendedName>
</protein>
<dbReference type="EMBL" id="QAOH01000001">
    <property type="protein sequence ID" value="PTQ75781.1"/>
    <property type="molecule type" value="Genomic_DNA"/>
</dbReference>
<feature type="transmembrane region" description="Helical" evidence="1">
    <location>
        <begin position="141"/>
        <end position="159"/>
    </location>
</feature>
<feature type="transmembrane region" description="Helical" evidence="1">
    <location>
        <begin position="111"/>
        <end position="129"/>
    </location>
</feature>
<accession>A0A2T5HW47</accession>
<feature type="transmembrane region" description="Helical" evidence="1">
    <location>
        <begin position="50"/>
        <end position="69"/>
    </location>
</feature>
<organism evidence="2 3">
    <name type="scientific">Celeribacter persicus</name>
    <dbReference type="NCBI Taxonomy" id="1651082"/>
    <lineage>
        <taxon>Bacteria</taxon>
        <taxon>Pseudomonadati</taxon>
        <taxon>Pseudomonadota</taxon>
        <taxon>Alphaproteobacteria</taxon>
        <taxon>Rhodobacterales</taxon>
        <taxon>Roseobacteraceae</taxon>
        <taxon>Celeribacter</taxon>
    </lineage>
</organism>
<evidence type="ECO:0000313" key="2">
    <source>
        <dbReference type="EMBL" id="PTQ75781.1"/>
    </source>
</evidence>
<feature type="transmembrane region" description="Helical" evidence="1">
    <location>
        <begin position="210"/>
        <end position="229"/>
    </location>
</feature>
<feature type="transmembrane region" description="Helical" evidence="1">
    <location>
        <begin position="81"/>
        <end position="105"/>
    </location>
</feature>
<evidence type="ECO:0008006" key="4">
    <source>
        <dbReference type="Google" id="ProtNLM"/>
    </source>
</evidence>
<keyword evidence="1" id="KW-1133">Transmembrane helix</keyword>
<dbReference type="OrthoDB" id="7993201at2"/>
<keyword evidence="1" id="KW-0812">Transmembrane</keyword>
<gene>
    <name evidence="2" type="ORF">C8N42_101322</name>
</gene>
<feature type="transmembrane region" description="Helical" evidence="1">
    <location>
        <begin position="286"/>
        <end position="303"/>
    </location>
</feature>
<name>A0A2T5HW47_9RHOB</name>
<proteinExistence type="predicted"/>
<comment type="caution">
    <text evidence="2">The sequence shown here is derived from an EMBL/GenBank/DDBJ whole genome shotgun (WGS) entry which is preliminary data.</text>
</comment>
<sequence length="544" mass="58836">MGRISPAKYTVFLAVLILVLGGVGLAEGGLYLDMHEGDAAHMVDILLRMGLGLVPHLDFSTPIGIFAFLPIRWMMNMGLGIGQAFIAAQILIAVLFAPPVARVALSRLSGLAAWGFGAVAMVMVLGLVHGENATAISVSMYYNRWAWVAAFIAILLAVLPERSESKAPLLDGVIAGAMLAFMALIKPTYFVGFVLPVALGFMLRGAWRSLLAGLVTGLSVALAMVAFYGTEFFPAYVADLLSVTRSESRAAPGVSFVEVLNAPRFLIGTVTLFLSVIVLRQAGRDRVGLLLLLLAPGFVYVTYQNFGNDPQWLILLCVLLLAERPERGRRVLFNSDARNATSALALMAFALIAPSMQNIATSPFRNLVAKTEDHVPQFEGRAELDDLFVTPRRTRMVLARENLVDRYPELAPYASEDEEFAPVSFLGETLPRCALQGGDLVLNGYMADRLKAAPFNFPPESQFFVADIVSAIWILGDFAPLKGGAPWYYSGAPGVENADAIIVPLCPLDPSVERHALAAVEAAGLKLRPPLRDPMMLVYLIAKE</sequence>
<evidence type="ECO:0000256" key="1">
    <source>
        <dbReference type="SAM" id="Phobius"/>
    </source>
</evidence>
<keyword evidence="3" id="KW-1185">Reference proteome</keyword>
<dbReference type="AlphaFoldDB" id="A0A2T5HW47"/>
<feature type="transmembrane region" description="Helical" evidence="1">
    <location>
        <begin position="262"/>
        <end position="279"/>
    </location>
</feature>
<feature type="transmembrane region" description="Helical" evidence="1">
    <location>
        <begin position="179"/>
        <end position="203"/>
    </location>
</feature>
<keyword evidence="1" id="KW-0472">Membrane</keyword>
<reference evidence="2 3" key="1">
    <citation type="submission" date="2018-04" db="EMBL/GenBank/DDBJ databases">
        <title>Genomic Encyclopedia of Archaeal and Bacterial Type Strains, Phase II (KMG-II): from individual species to whole genera.</title>
        <authorList>
            <person name="Goeker M."/>
        </authorList>
    </citation>
    <scope>NUCLEOTIDE SEQUENCE [LARGE SCALE GENOMIC DNA]</scope>
    <source>
        <strain evidence="2 3">DSM 100434</strain>
    </source>
</reference>
<dbReference type="Proteomes" id="UP000244077">
    <property type="component" value="Unassembled WGS sequence"/>
</dbReference>